<comment type="caution">
    <text evidence="1">The sequence shown here is derived from an EMBL/GenBank/DDBJ whole genome shotgun (WGS) entry which is preliminary data.</text>
</comment>
<gene>
    <name evidence="1" type="ORF">CLMAG_27960</name>
</gene>
<dbReference type="PATRIC" id="fig|1121326.3.peg.2810"/>
<accession>A0A161YQ74</accession>
<protein>
    <submittedName>
        <fullName evidence="1">Uncharacterized protein</fullName>
    </submittedName>
</protein>
<dbReference type="STRING" id="1121326.CLMAG_27960"/>
<evidence type="ECO:0000313" key="2">
    <source>
        <dbReference type="Proteomes" id="UP000076603"/>
    </source>
</evidence>
<dbReference type="EMBL" id="LWAE01000002">
    <property type="protein sequence ID" value="KZL92982.1"/>
    <property type="molecule type" value="Genomic_DNA"/>
</dbReference>
<dbReference type="AlphaFoldDB" id="A0A161YQ74"/>
<organism evidence="1 2">
    <name type="scientific">Clostridium magnum DSM 2767</name>
    <dbReference type="NCBI Taxonomy" id="1121326"/>
    <lineage>
        <taxon>Bacteria</taxon>
        <taxon>Bacillati</taxon>
        <taxon>Bacillota</taxon>
        <taxon>Clostridia</taxon>
        <taxon>Eubacteriales</taxon>
        <taxon>Clostridiaceae</taxon>
        <taxon>Clostridium</taxon>
    </lineage>
</organism>
<reference evidence="1 2" key="1">
    <citation type="submission" date="2016-04" db="EMBL/GenBank/DDBJ databases">
        <title>Genome sequence of Clostridium magnum DSM 2767.</title>
        <authorList>
            <person name="Poehlein A."/>
            <person name="Uhlig R."/>
            <person name="Fischer R."/>
            <person name="Bahl H."/>
            <person name="Daniel R."/>
        </authorList>
    </citation>
    <scope>NUCLEOTIDE SEQUENCE [LARGE SCALE GENOMIC DNA]</scope>
    <source>
        <strain evidence="1 2">DSM 2767</strain>
    </source>
</reference>
<sequence>MKKGDDIMSENSSNPLAKAIVEGAAAAIGEAVCGKGGSIIGAGIGAAISNSDVMNKPLGSSSVKVTEWDESQGKWVEVNNIY</sequence>
<keyword evidence="2" id="KW-1185">Reference proteome</keyword>
<evidence type="ECO:0000313" key="1">
    <source>
        <dbReference type="EMBL" id="KZL92982.1"/>
    </source>
</evidence>
<dbReference type="Proteomes" id="UP000076603">
    <property type="component" value="Unassembled WGS sequence"/>
</dbReference>
<proteinExistence type="predicted"/>
<name>A0A161YQ74_9CLOT</name>